<dbReference type="GeneID" id="97045317"/>
<dbReference type="EMBL" id="CADIKC010000014">
    <property type="protein sequence ID" value="CAB3741335.1"/>
    <property type="molecule type" value="Genomic_DNA"/>
</dbReference>
<dbReference type="RefSeq" id="WP_175054216.1">
    <property type="nucleotide sequence ID" value="NZ_CADIKC010000014.1"/>
</dbReference>
<evidence type="ECO:0000313" key="2">
    <source>
        <dbReference type="EMBL" id="CAB3741335.1"/>
    </source>
</evidence>
<sequence>MTRQADSNPVQSLKGRIGQPDRPVLPDDRTQACAEACTPRPLVQLRGTVLRYDSPTDPVWPLNDPSSTTQQAGIPARRFGALAGRITIAPDFDAPFDLTDDKDAG</sequence>
<evidence type="ECO:0000313" key="3">
    <source>
        <dbReference type="Proteomes" id="UP000494255"/>
    </source>
</evidence>
<dbReference type="Proteomes" id="UP000494255">
    <property type="component" value="Unassembled WGS sequence"/>
</dbReference>
<protein>
    <submittedName>
        <fullName evidence="2">Uncharacterized protein</fullName>
    </submittedName>
</protein>
<organism evidence="2 3">
    <name type="scientific">Paraburkholderia sediminicola</name>
    <dbReference type="NCBI Taxonomy" id="458836"/>
    <lineage>
        <taxon>Bacteria</taxon>
        <taxon>Pseudomonadati</taxon>
        <taxon>Pseudomonadota</taxon>
        <taxon>Betaproteobacteria</taxon>
        <taxon>Burkholderiales</taxon>
        <taxon>Burkholderiaceae</taxon>
        <taxon>Paraburkholderia</taxon>
    </lineage>
</organism>
<evidence type="ECO:0000256" key="1">
    <source>
        <dbReference type="SAM" id="MobiDB-lite"/>
    </source>
</evidence>
<dbReference type="AlphaFoldDB" id="A0A6J5CN62"/>
<reference evidence="2 3" key="1">
    <citation type="submission" date="2020-04" db="EMBL/GenBank/DDBJ databases">
        <authorList>
            <person name="De Canck E."/>
        </authorList>
    </citation>
    <scope>NUCLEOTIDE SEQUENCE [LARGE SCALE GENOMIC DNA]</scope>
    <source>
        <strain evidence="2 3">LMG 24238</strain>
    </source>
</reference>
<gene>
    <name evidence="2" type="ORF">LMG24238_06748</name>
</gene>
<feature type="compositionally biased region" description="Polar residues" evidence="1">
    <location>
        <begin position="1"/>
        <end position="11"/>
    </location>
</feature>
<feature type="region of interest" description="Disordered" evidence="1">
    <location>
        <begin position="1"/>
        <end position="24"/>
    </location>
</feature>
<keyword evidence="3" id="KW-1185">Reference proteome</keyword>
<accession>A0A6J5CN62</accession>
<name>A0A6J5CN62_9BURK</name>
<proteinExistence type="predicted"/>